<accession>A0ABU5F2D0</accession>
<feature type="chain" id="PRO_5045332624" evidence="1">
    <location>
        <begin position="35"/>
        <end position="654"/>
    </location>
</feature>
<gene>
    <name evidence="2" type="ORF">R5W23_003165</name>
</gene>
<sequence>MLSVTARMAQPPLPRLPRRLAVLLLLVAAHPASAADLAPGAPPLTQDIADLRRDAVEVSLDIQFTARQLREHQRLYAWHWKYATADRQKAEAAFLPAFRGAFEKTEADRKALREKHRAALLAEAKERAEKGSPYHRWLLATADRAAEVIAAGPPPLRRDALENTLEFIQWVLRMQLTVRQQEEFLRLVPAEWNRDTAKADRETIINEFLPVYRKVVRLAPNDRTTVRNMAEPLLLDALKKPETPLDRWLAGAHAEANKVLAAGPPDALTAGATDQQADFYDWALGLRLADDTRAELRKLIVQDWTTIESTRRGTLDTARLMDDPPGGGAGELSRLRDRASTLLFVCGQPKNVVNRATMDVYRKAHPGVKPPVLPDSRKVLADGTPPLTEGEAECARMCFEWLFGFAFTDEQRAAFRKTQLDEWARKDKGAMEGTLDNAFLYTQLMWLTPEDRELVRAFTLPDFLKVMRETKDTDPGNKWLLEQYEARYPSLVKGKPGPTQADADALGELLRFQTREITGGDAGAAEKVASVAVEKVKSGVGAVHEVTGAAQQLALIRYAWPTLNEADRQELRDRWADSLRPLGVSPKLAAWQATPAPAREIDMLAAWRALQTQQQNTAMISNMLRMQHQTNMTIIRNMGSTPYRYEYKYEYRRR</sequence>
<protein>
    <submittedName>
        <fullName evidence="2">Uncharacterized protein</fullName>
    </submittedName>
</protein>
<keyword evidence="1" id="KW-0732">Signal</keyword>
<proteinExistence type="predicted"/>
<evidence type="ECO:0000313" key="3">
    <source>
        <dbReference type="Proteomes" id="UP001272242"/>
    </source>
</evidence>
<feature type="signal peptide" evidence="1">
    <location>
        <begin position="1"/>
        <end position="34"/>
    </location>
</feature>
<dbReference type="EMBL" id="JAXBLV010000200">
    <property type="protein sequence ID" value="MDY3561738.1"/>
    <property type="molecule type" value="Genomic_DNA"/>
</dbReference>
<comment type="caution">
    <text evidence="2">The sequence shown here is derived from an EMBL/GenBank/DDBJ whole genome shotgun (WGS) entry which is preliminary data.</text>
</comment>
<evidence type="ECO:0000313" key="2">
    <source>
        <dbReference type="EMBL" id="MDY3561738.1"/>
    </source>
</evidence>
<dbReference type="Proteomes" id="UP001272242">
    <property type="component" value="Unassembled WGS sequence"/>
</dbReference>
<evidence type="ECO:0000256" key="1">
    <source>
        <dbReference type="SAM" id="SignalP"/>
    </source>
</evidence>
<dbReference type="RefSeq" id="WP_320688094.1">
    <property type="nucleotide sequence ID" value="NZ_JAXBLV010000200.1"/>
</dbReference>
<keyword evidence="3" id="KW-1185">Reference proteome</keyword>
<name>A0ABU5F2D0_9BACT</name>
<organism evidence="2 3">
    <name type="scientific">Gemmata algarum</name>
    <dbReference type="NCBI Taxonomy" id="2975278"/>
    <lineage>
        <taxon>Bacteria</taxon>
        <taxon>Pseudomonadati</taxon>
        <taxon>Planctomycetota</taxon>
        <taxon>Planctomycetia</taxon>
        <taxon>Gemmatales</taxon>
        <taxon>Gemmataceae</taxon>
        <taxon>Gemmata</taxon>
    </lineage>
</organism>
<reference evidence="3" key="1">
    <citation type="journal article" date="2023" name="Mar. Drugs">
        <title>Gemmata algarum, a Novel Planctomycete Isolated from an Algal Mat, Displays Antimicrobial Activity.</title>
        <authorList>
            <person name="Kumar G."/>
            <person name="Kallscheuer N."/>
            <person name="Kashif M."/>
            <person name="Ahamad S."/>
            <person name="Jagadeeshwari U."/>
            <person name="Pannikurungottu S."/>
            <person name="Haufschild T."/>
            <person name="Kabuu M."/>
            <person name="Sasikala C."/>
            <person name="Jogler C."/>
            <person name="Ramana C."/>
        </authorList>
    </citation>
    <scope>NUCLEOTIDE SEQUENCE [LARGE SCALE GENOMIC DNA]</scope>
    <source>
        <strain evidence="3">JC673</strain>
    </source>
</reference>